<evidence type="ECO:0000313" key="3">
    <source>
        <dbReference type="Proteomes" id="UP000054558"/>
    </source>
</evidence>
<sequence>MALHSGGSADKSEWSVYPAAGGWLAAGIGQWAWARRLQRKGLGDNPHALPTRAFSVASLYVLGGAAIVVAGLTCAGLTRGEEWRRLAQETRAAIEQEKADRLAAADRSSNDGR</sequence>
<dbReference type="AlphaFoldDB" id="A0A1Y1IK31"/>
<evidence type="ECO:0000256" key="1">
    <source>
        <dbReference type="SAM" id="Phobius"/>
    </source>
</evidence>
<evidence type="ECO:0008006" key="4">
    <source>
        <dbReference type="Google" id="ProtNLM"/>
    </source>
</evidence>
<keyword evidence="3" id="KW-1185">Reference proteome</keyword>
<proteinExistence type="predicted"/>
<protein>
    <recommendedName>
        <fullName evidence="4">Transmembrane protein</fullName>
    </recommendedName>
</protein>
<name>A0A1Y1IK31_KLENI</name>
<keyword evidence="1" id="KW-0812">Transmembrane</keyword>
<feature type="transmembrane region" description="Helical" evidence="1">
    <location>
        <begin position="53"/>
        <end position="77"/>
    </location>
</feature>
<feature type="transmembrane region" description="Helical" evidence="1">
    <location>
        <begin position="14"/>
        <end position="33"/>
    </location>
</feature>
<keyword evidence="1" id="KW-0472">Membrane</keyword>
<accession>A0A1Y1IK31</accession>
<dbReference type="Proteomes" id="UP000054558">
    <property type="component" value="Unassembled WGS sequence"/>
</dbReference>
<organism evidence="2 3">
    <name type="scientific">Klebsormidium nitens</name>
    <name type="common">Green alga</name>
    <name type="synonym">Ulothrix nitens</name>
    <dbReference type="NCBI Taxonomy" id="105231"/>
    <lineage>
        <taxon>Eukaryota</taxon>
        <taxon>Viridiplantae</taxon>
        <taxon>Streptophyta</taxon>
        <taxon>Klebsormidiophyceae</taxon>
        <taxon>Klebsormidiales</taxon>
        <taxon>Klebsormidiaceae</taxon>
        <taxon>Klebsormidium</taxon>
    </lineage>
</organism>
<keyword evidence="1" id="KW-1133">Transmembrane helix</keyword>
<dbReference type="EMBL" id="DF237689">
    <property type="protein sequence ID" value="GAQ91190.1"/>
    <property type="molecule type" value="Genomic_DNA"/>
</dbReference>
<reference evidence="2 3" key="1">
    <citation type="journal article" date="2014" name="Nat. Commun.">
        <title>Klebsormidium flaccidum genome reveals primary factors for plant terrestrial adaptation.</title>
        <authorList>
            <person name="Hori K."/>
            <person name="Maruyama F."/>
            <person name="Fujisawa T."/>
            <person name="Togashi T."/>
            <person name="Yamamoto N."/>
            <person name="Seo M."/>
            <person name="Sato S."/>
            <person name="Yamada T."/>
            <person name="Mori H."/>
            <person name="Tajima N."/>
            <person name="Moriyama T."/>
            <person name="Ikeuchi M."/>
            <person name="Watanabe M."/>
            <person name="Wada H."/>
            <person name="Kobayashi K."/>
            <person name="Saito M."/>
            <person name="Masuda T."/>
            <person name="Sasaki-Sekimoto Y."/>
            <person name="Mashiguchi K."/>
            <person name="Awai K."/>
            <person name="Shimojima M."/>
            <person name="Masuda S."/>
            <person name="Iwai M."/>
            <person name="Nobusawa T."/>
            <person name="Narise T."/>
            <person name="Kondo S."/>
            <person name="Saito H."/>
            <person name="Sato R."/>
            <person name="Murakawa M."/>
            <person name="Ihara Y."/>
            <person name="Oshima-Yamada Y."/>
            <person name="Ohtaka K."/>
            <person name="Satoh M."/>
            <person name="Sonobe K."/>
            <person name="Ishii M."/>
            <person name="Ohtani R."/>
            <person name="Kanamori-Sato M."/>
            <person name="Honoki R."/>
            <person name="Miyazaki D."/>
            <person name="Mochizuki H."/>
            <person name="Umetsu J."/>
            <person name="Higashi K."/>
            <person name="Shibata D."/>
            <person name="Kamiya Y."/>
            <person name="Sato N."/>
            <person name="Nakamura Y."/>
            <person name="Tabata S."/>
            <person name="Ida S."/>
            <person name="Kurokawa K."/>
            <person name="Ohta H."/>
        </authorList>
    </citation>
    <scope>NUCLEOTIDE SEQUENCE [LARGE SCALE GENOMIC DNA]</scope>
    <source>
        <strain evidence="2 3">NIES-2285</strain>
    </source>
</reference>
<gene>
    <name evidence="2" type="ORF">KFL_007400060</name>
</gene>
<evidence type="ECO:0000313" key="2">
    <source>
        <dbReference type="EMBL" id="GAQ91190.1"/>
    </source>
</evidence>